<dbReference type="KEGG" id="naf:GQ61_04200"/>
<feature type="domain" description="ABC transporter" evidence="6">
    <location>
        <begin position="11"/>
        <end position="263"/>
    </location>
</feature>
<gene>
    <name evidence="7" type="ORF">GQ61_04200</name>
</gene>
<dbReference type="CDD" id="cd03257">
    <property type="entry name" value="ABC_NikE_OppD_transporters"/>
    <property type="match status" value="2"/>
</dbReference>
<dbReference type="InterPro" id="IPR017871">
    <property type="entry name" value="ABC_transporter-like_CS"/>
</dbReference>
<evidence type="ECO:0000256" key="3">
    <source>
        <dbReference type="ARBA" id="ARBA00022448"/>
    </source>
</evidence>
<name>A0A1W6N498_9PROT</name>
<dbReference type="PANTHER" id="PTHR43776">
    <property type="entry name" value="TRANSPORT ATP-BINDING PROTEIN"/>
    <property type="match status" value="1"/>
</dbReference>
<keyword evidence="5 7" id="KW-0067">ATP-binding</keyword>
<dbReference type="GO" id="GO:0016887">
    <property type="term" value="F:ATP hydrolysis activity"/>
    <property type="evidence" value="ECO:0007669"/>
    <property type="project" value="InterPro"/>
</dbReference>
<evidence type="ECO:0000313" key="7">
    <source>
        <dbReference type="EMBL" id="ARN84642.1"/>
    </source>
</evidence>
<sequence>MIMAKANSSILEVKNLHVSFGKSDQQFNAVKGVSFNLKMGETLGILGESGSGKSVTALSILRLLPYPLAHHPHGKILFEGEDLLQSSSSRMQKIRGNEISMIFQEPMTSLNPLHTLEKQISEVLILHQGILREEERRKKIIELMKLVGFHDGEQRLSSYPHQLSGGQRQRVMIAMAVASRPKILLADEPTTAVDVTTQAAILALLQDLQKKFGMSLILISHDLNVVHKMADRILVMQNGQIVEEGSVKTVFAKPKDPYTKTLLRAEPSGKAISLKKSARSLIKANDLQVNFSIKHGLLQKVVGTVKAVDHVSFELREGETLGIVGESGSGKTTLAMAILGLQQYTGRVYFEGNSITDLSNKALRSYRRFMQLVFQDPFGSLSPRLSVSEIIGEGLEVHEPTLSKNEREKRISQSLKEVGLDERTRHRYPHEFSGGQRQRIAIARAIILKPKLVVLDEPTSALDRAIQKEILDLLRALQKAKGLSYLFISHDLKVVKSMSHHIMVMHKGEAVEFGATEALFQRPKHAYTKTLLKAALDLEINNHG</sequence>
<dbReference type="Pfam" id="PF00005">
    <property type="entry name" value="ABC_tran"/>
    <property type="match status" value="2"/>
</dbReference>
<reference evidence="7 8" key="1">
    <citation type="submission" date="2014-06" db="EMBL/GenBank/DDBJ databases">
        <title>The genome of the endonuclear symbiont Nucleicultrix amoebiphila.</title>
        <authorList>
            <person name="Schulz F."/>
            <person name="Horn M."/>
        </authorList>
    </citation>
    <scope>NUCLEOTIDE SEQUENCE [LARGE SCALE GENOMIC DNA]</scope>
    <source>
        <strain evidence="7 8">FS5</strain>
    </source>
</reference>
<keyword evidence="3" id="KW-0813">Transport</keyword>
<dbReference type="SMART" id="SM00382">
    <property type="entry name" value="AAA"/>
    <property type="match status" value="2"/>
</dbReference>
<dbReference type="InterPro" id="IPR003439">
    <property type="entry name" value="ABC_transporter-like_ATP-bd"/>
</dbReference>
<dbReference type="Proteomes" id="UP000237351">
    <property type="component" value="Chromosome"/>
</dbReference>
<keyword evidence="8" id="KW-1185">Reference proteome</keyword>
<dbReference type="GO" id="GO:0015833">
    <property type="term" value="P:peptide transport"/>
    <property type="evidence" value="ECO:0007669"/>
    <property type="project" value="InterPro"/>
</dbReference>
<protein>
    <submittedName>
        <fullName evidence="7">Microcin ABC transporter ATP-binding protein</fullName>
    </submittedName>
</protein>
<dbReference type="FunFam" id="3.40.50.300:FF:000016">
    <property type="entry name" value="Oligopeptide ABC transporter ATP-binding component"/>
    <property type="match status" value="2"/>
</dbReference>
<proteinExistence type="inferred from homology"/>
<dbReference type="NCBIfam" id="NF008453">
    <property type="entry name" value="PRK11308.1"/>
    <property type="match status" value="2"/>
</dbReference>
<feature type="domain" description="ABC transporter" evidence="6">
    <location>
        <begin position="293"/>
        <end position="532"/>
    </location>
</feature>
<dbReference type="GO" id="GO:0005524">
    <property type="term" value="F:ATP binding"/>
    <property type="evidence" value="ECO:0007669"/>
    <property type="project" value="UniProtKB-KW"/>
</dbReference>
<accession>A0A1W6N498</accession>
<dbReference type="Gene3D" id="3.40.50.300">
    <property type="entry name" value="P-loop containing nucleotide triphosphate hydrolases"/>
    <property type="match status" value="2"/>
</dbReference>
<dbReference type="PROSITE" id="PS00211">
    <property type="entry name" value="ABC_TRANSPORTER_1"/>
    <property type="match status" value="2"/>
</dbReference>
<dbReference type="STRING" id="1414854.GQ61_04200"/>
<evidence type="ECO:0000256" key="4">
    <source>
        <dbReference type="ARBA" id="ARBA00022741"/>
    </source>
</evidence>
<evidence type="ECO:0000256" key="5">
    <source>
        <dbReference type="ARBA" id="ARBA00022840"/>
    </source>
</evidence>
<dbReference type="GO" id="GO:0055085">
    <property type="term" value="P:transmembrane transport"/>
    <property type="evidence" value="ECO:0007669"/>
    <property type="project" value="UniProtKB-ARBA"/>
</dbReference>
<dbReference type="PROSITE" id="PS50893">
    <property type="entry name" value="ABC_TRANSPORTER_2"/>
    <property type="match status" value="2"/>
</dbReference>
<comment type="subcellular location">
    <subcellularLocation>
        <location evidence="1">Cell inner membrane</location>
        <topology evidence="1">Peripheral membrane protein</topology>
    </subcellularLocation>
</comment>
<dbReference type="InterPro" id="IPR013563">
    <property type="entry name" value="Oligopep_ABC_C"/>
</dbReference>
<comment type="similarity">
    <text evidence="2">Belongs to the ABC transporter superfamily.</text>
</comment>
<dbReference type="EMBL" id="CP008743">
    <property type="protein sequence ID" value="ARN84642.1"/>
    <property type="molecule type" value="Genomic_DNA"/>
</dbReference>
<evidence type="ECO:0000313" key="8">
    <source>
        <dbReference type="Proteomes" id="UP000237351"/>
    </source>
</evidence>
<dbReference type="Pfam" id="PF08352">
    <property type="entry name" value="oligo_HPY"/>
    <property type="match status" value="2"/>
</dbReference>
<dbReference type="RefSeq" id="WP_085784095.1">
    <property type="nucleotide sequence ID" value="NZ_CP008743.1"/>
</dbReference>
<dbReference type="InterPro" id="IPR050319">
    <property type="entry name" value="ABC_transp_ATP-bind"/>
</dbReference>
<evidence type="ECO:0000259" key="6">
    <source>
        <dbReference type="PROSITE" id="PS50893"/>
    </source>
</evidence>
<dbReference type="InterPro" id="IPR003593">
    <property type="entry name" value="AAA+_ATPase"/>
</dbReference>
<dbReference type="InterPro" id="IPR027417">
    <property type="entry name" value="P-loop_NTPase"/>
</dbReference>
<dbReference type="AlphaFoldDB" id="A0A1W6N498"/>
<dbReference type="NCBIfam" id="NF007739">
    <property type="entry name" value="PRK10419.1"/>
    <property type="match status" value="2"/>
</dbReference>
<organism evidence="7 8">
    <name type="scientific">Candidatus Nucleicultrix amoebiphila FS5</name>
    <dbReference type="NCBI Taxonomy" id="1414854"/>
    <lineage>
        <taxon>Bacteria</taxon>
        <taxon>Pseudomonadati</taxon>
        <taxon>Pseudomonadota</taxon>
        <taxon>Alphaproteobacteria</taxon>
        <taxon>Holosporales</taxon>
        <taxon>Candidatus Nucleicultricaceae</taxon>
        <taxon>Candidatus Nucleicultrix</taxon>
    </lineage>
</organism>
<keyword evidence="4" id="KW-0547">Nucleotide-binding</keyword>
<evidence type="ECO:0000256" key="2">
    <source>
        <dbReference type="ARBA" id="ARBA00005417"/>
    </source>
</evidence>
<dbReference type="SUPFAM" id="SSF52540">
    <property type="entry name" value="P-loop containing nucleoside triphosphate hydrolases"/>
    <property type="match status" value="2"/>
</dbReference>
<dbReference type="PANTHER" id="PTHR43776:SF7">
    <property type="entry name" value="D,D-DIPEPTIDE TRANSPORT ATP-BINDING PROTEIN DDPF-RELATED"/>
    <property type="match status" value="1"/>
</dbReference>
<dbReference type="GO" id="GO:0005886">
    <property type="term" value="C:plasma membrane"/>
    <property type="evidence" value="ECO:0007669"/>
    <property type="project" value="UniProtKB-SubCell"/>
</dbReference>
<evidence type="ECO:0000256" key="1">
    <source>
        <dbReference type="ARBA" id="ARBA00004417"/>
    </source>
</evidence>